<dbReference type="HOGENOM" id="CLU_076368_0_2_11"/>
<organism evidence="3 4">
    <name type="scientific">Nocardia brasiliensis (strain ATCC 700358 / HUJEG-1)</name>
    <dbReference type="NCBI Taxonomy" id="1133849"/>
    <lineage>
        <taxon>Bacteria</taxon>
        <taxon>Bacillati</taxon>
        <taxon>Actinomycetota</taxon>
        <taxon>Actinomycetes</taxon>
        <taxon>Mycobacteriales</taxon>
        <taxon>Nocardiaceae</taxon>
        <taxon>Nocardia</taxon>
    </lineage>
</organism>
<accession>K0ESY5</accession>
<evidence type="ECO:0000313" key="4">
    <source>
        <dbReference type="Proteomes" id="UP000006304"/>
    </source>
</evidence>
<gene>
    <name evidence="3" type="ORF">O3I_010020</name>
</gene>
<protein>
    <submittedName>
        <fullName evidence="3">NADP oxidoreductase coenzyme F420-dependent</fullName>
    </submittedName>
</protein>
<dbReference type="GO" id="GO:0016491">
    <property type="term" value="F:oxidoreductase activity"/>
    <property type="evidence" value="ECO:0007669"/>
    <property type="project" value="UniProtKB-KW"/>
</dbReference>
<evidence type="ECO:0000313" key="3">
    <source>
        <dbReference type="EMBL" id="AFT99964.1"/>
    </source>
</evidence>
<name>K0ESY5_NOCB7</name>
<sequence>MVTIGVIGAGILGGTLARHLATVGHTVQVANSREPESLSDLLVDGLSAGWAADVAAASEILFLALPYSAVKKAAALVAEHAGPETIIVDTGNYYPGRDGVLPGLGDTDTPDPDTVWLSGLIGRPIFKAFNNITYVSIRDGGRAPGSPQRFGLPIAGPDGSAKDRLSELVDQAGFDPVDGGALDRSWRQQPGSPVYATDLPAVELRKELEAAVPQDAAIYRANRARFDDVTAAGYETIRSLREQGLSFDQVLDAMAADTEDAVSKVHDAQK</sequence>
<dbReference type="Gene3D" id="3.40.50.720">
    <property type="entry name" value="NAD(P)-binding Rossmann-like Domain"/>
    <property type="match status" value="1"/>
</dbReference>
<keyword evidence="4" id="KW-1185">Reference proteome</keyword>
<dbReference type="EMBL" id="CP003876">
    <property type="protein sequence ID" value="AFT99964.1"/>
    <property type="molecule type" value="Genomic_DNA"/>
</dbReference>
<dbReference type="InterPro" id="IPR051267">
    <property type="entry name" value="STEAP_metalloreductase"/>
</dbReference>
<dbReference type="eggNOG" id="COG2085">
    <property type="taxonomic scope" value="Bacteria"/>
</dbReference>
<dbReference type="InterPro" id="IPR028939">
    <property type="entry name" value="P5C_Rdtase_cat_N"/>
</dbReference>
<dbReference type="RefSeq" id="WP_014982820.1">
    <property type="nucleotide sequence ID" value="NC_018681.1"/>
</dbReference>
<dbReference type="AlphaFoldDB" id="K0ESY5"/>
<dbReference type="InterPro" id="IPR036291">
    <property type="entry name" value="NAD(P)-bd_dom_sf"/>
</dbReference>
<evidence type="ECO:0000256" key="1">
    <source>
        <dbReference type="ARBA" id="ARBA00023002"/>
    </source>
</evidence>
<dbReference type="PANTHER" id="PTHR14239">
    <property type="entry name" value="DUDULIN-RELATED"/>
    <property type="match status" value="1"/>
</dbReference>
<proteinExistence type="predicted"/>
<feature type="domain" description="Pyrroline-5-carboxylate reductase catalytic N-terminal" evidence="2">
    <location>
        <begin position="3"/>
        <end position="93"/>
    </location>
</feature>
<evidence type="ECO:0000259" key="2">
    <source>
        <dbReference type="Pfam" id="PF03807"/>
    </source>
</evidence>
<reference evidence="3 4" key="1">
    <citation type="journal article" date="2012" name="J. Bacteriol.">
        <title>Complete genome sequence of Nocardia brasiliensis HUJEG-1.</title>
        <authorList>
            <person name="Vera-Cabrera L."/>
            <person name="Ortiz-Lopez R."/>
            <person name="Elizondo-Gonzalez R."/>
            <person name="Perez-Maya A.A."/>
            <person name="Ocampo-Candiani J."/>
        </authorList>
    </citation>
    <scope>NUCLEOTIDE SEQUENCE [LARGE SCALE GENOMIC DNA]</scope>
    <source>
        <strain evidence="4">ATCC 700358</strain>
    </source>
</reference>
<dbReference type="Proteomes" id="UP000006304">
    <property type="component" value="Chromosome"/>
</dbReference>
<keyword evidence="1" id="KW-0560">Oxidoreductase</keyword>
<dbReference type="KEGG" id="nbr:O3I_010020"/>
<dbReference type="STRING" id="1133849.O3I_010020"/>
<dbReference type="SUPFAM" id="SSF51735">
    <property type="entry name" value="NAD(P)-binding Rossmann-fold domains"/>
    <property type="match status" value="1"/>
</dbReference>
<dbReference type="Pfam" id="PF03807">
    <property type="entry name" value="F420_oxidored"/>
    <property type="match status" value="1"/>
</dbReference>